<evidence type="ECO:0000256" key="1">
    <source>
        <dbReference type="SAM" id="MobiDB-lite"/>
    </source>
</evidence>
<dbReference type="RefSeq" id="XP_646699.1">
    <property type="nucleotide sequence ID" value="XM_641607.1"/>
</dbReference>
<keyword evidence="2" id="KW-0812">Transmembrane</keyword>
<evidence type="ECO:0000313" key="3">
    <source>
        <dbReference type="EMBL" id="EAL72737.1"/>
    </source>
</evidence>
<dbReference type="GO" id="GO:0006935">
    <property type="term" value="P:chemotaxis"/>
    <property type="evidence" value="ECO:0000318"/>
    <property type="project" value="GO_Central"/>
</dbReference>
<feature type="compositionally biased region" description="Low complexity" evidence="1">
    <location>
        <begin position="1740"/>
        <end position="1755"/>
    </location>
</feature>
<dbReference type="EMBL" id="AAFI02000005">
    <property type="protein sequence ID" value="EAL72737.1"/>
    <property type="molecule type" value="Genomic_DNA"/>
</dbReference>
<sequence>MIIKKIINIIFIILILINCIYLINCINVKSSKIIEKSTNVLGVEFDYALIDFEFDQDLYRIRNVPCGNFDCTLPIINGNIDCSCDYTNMNECPKILDSSCDQTLCNVDFCNSTKYPNWDTIKANVPTNFESTDKPITIRYKANAFICEGIRIESSQNQGRYYISIGNSPSSLFNRLTPNISPDTFIQPAFCPSDNGFDLDGTSLDVWTLDTYFLTIIPLSKYINFNLTIISKEIYLIINFFFFFLFLEIQPTSKLPTTTCTNLPNLPDHECIVDGVPAVGETKLASELAYYTFQVTKPSIVSFSAPTIFQDIDFFISDDPSNTKPNYTNPSKWECINENDDYIILSLKPNSDGTPKTLYITVSTYYASVYSFTISTLTTTELISISDNYARGGAFSILGSSRLFLPNGSFYKCSGWSTCTSYSILYPFLESFPVWPIPAQFVDDYRFNKITYYNDKSRKNHYSTAFLLSTTEGEFSQLNKGFQDILTSKIEFLNTLVDKNGNPLEGNFTLTLNNELKCDNEKFEELLKEMDSLESTLYNNTDFSIVNSIIFNIDTLTLSDSWKACSDKAGSFLQTDNSFVNKSLSVCSYSSNDPEYDLDPCCNVTLSFFQCCQPKMVPVKVSEFIGIYDDLVEDQCFSSQCTASVLNEYYNSLSVVSDCDVPAFVSTNSAMEMRDALRDCKDVLNDTPCISDNDCGTYGPTNQSIICDLKQRICMIPPEQLDLKYLECVFNRLPASYTYSFLNKYGIQSNASLISNVFNAMSWDDCTNQYGNDYRGTYTYTASGIGINYSCYPTTNCLDHSCVTVHDACFDGQIGGWSFSLQSNLDTCESIGFCQIPTDCDPEVDDEQTCIDKCNAIQEYCGYCSTNSTDCFNFDDNFDEVQCKSPTVANVCILSNGEVLYDVDPTDCENNYGNCNLPCGKECVGLGYSGCGVEGGSFYMNETVCQTILNTTWSEDNYMCELANTKTKEACAALNDDGVDLIYQWVDCENQPYDECYDFTFSQCYLQPIECATKAECENAGQCSDSYFFTTENVPYYPENMGKCVRGHFAYLTGFQTPTCDTFYQSDSPMGCFPYYPEGSHRVCNLQADEGFTWWAPATTREECEAPMGCKILDNSPYNLPYNFRFNQMTEELCTGCGNESLNSWENIFQWTPAVWQGGISIKPQWRTNQYVYPTSVRKVLNYEQLFNELDDSVNTHIADLYRSEVLCRMERVEGNLRSISCSCSENGSPDCFSSSALLLGQSKPCANEESSYDFSFGRVEFTKKSVQSGCTSVLVSQVSQQLYKSTIAQTLSSNFVSYKKPDNYGILNDKDAIIGTILGDGITINTQGVLSLTICLQFNGTKYSKSYDIYDFAISTSNSPLRPLDVETFTKKSPVDESELLCTILTNFTEDKSFFPIIRIENWSSQEKEVFDKTATGLIYTLACIFMLTAIWGIFQVVMVVIRKYKGVEQIKLVHFLIVIVSIFILIRAIYFFIIPSGALQNNSSADYILVVLPTFIYFTAFTIIVSLWYMIVNSKDSGRTLFKRLKIIILATNLILYLLFIVIVLVFNYTEDHPSNDCGTRIVLEVSSTTSQYVVSIVYAIIQAIISFVIGSAFLYLGGSLYLSMRSIKKNRNGGSTNGGSSSGGGSGSSGNSSSSQHQKKIFIVTFACSIGFIIHCVFVLILVAANPSNITFSFLGLIITEIIPSLSIFYCYNQGHFTGLKQSTNIVHLDYVTPNREDFNSNSRRVGESGLSYKNNSSTSTKESFDSSSFRR</sequence>
<dbReference type="PANTHER" id="PTHR32102">
    <property type="entry name" value="DUF1084 DOMAIN-CONTAINING PROTEIN-RELATED"/>
    <property type="match status" value="1"/>
</dbReference>
<protein>
    <submittedName>
        <fullName evidence="3">Uncharacterized protein</fullName>
    </submittedName>
</protein>
<dbReference type="GeneID" id="8617673"/>
<dbReference type="PaxDb" id="44689-DDB0202008"/>
<feature type="transmembrane region" description="Helical" evidence="2">
    <location>
        <begin position="1455"/>
        <end position="1477"/>
    </location>
</feature>
<feature type="transmembrane region" description="Helical" evidence="2">
    <location>
        <begin position="1673"/>
        <end position="1695"/>
    </location>
</feature>
<feature type="transmembrane region" description="Helical" evidence="2">
    <location>
        <begin position="1419"/>
        <end position="1443"/>
    </location>
</feature>
<dbReference type="Proteomes" id="UP000002195">
    <property type="component" value="Unassembled WGS sequence"/>
</dbReference>
<feature type="region of interest" description="Disordered" evidence="1">
    <location>
        <begin position="1723"/>
        <end position="1755"/>
    </location>
</feature>
<keyword evidence="2" id="KW-1133">Transmembrane helix</keyword>
<accession>Q55BY2</accession>
<gene>
    <name evidence="3" type="ORF">DDB_G0270774</name>
</gene>
<dbReference type="HOGENOM" id="CLU_239745_0_0_1"/>
<dbReference type="InParanoid" id="Q55BY2"/>
<dbReference type="KEGG" id="ddi:DDB_G0270774"/>
<dbReference type="eggNOG" id="ENOG502RCCD">
    <property type="taxonomic scope" value="Eukaryota"/>
</dbReference>
<feature type="transmembrane region" description="Helical" evidence="2">
    <location>
        <begin position="6"/>
        <end position="26"/>
    </location>
</feature>
<dbReference type="FunCoup" id="Q55BY2">
    <property type="interactions" value="70"/>
</dbReference>
<dbReference type="OMA" id="FTEDKSF"/>
<dbReference type="dictyBase" id="DDB_G0270774"/>
<keyword evidence="2" id="KW-0472">Membrane</keyword>
<keyword evidence="4" id="KW-1185">Reference proteome</keyword>
<proteinExistence type="predicted"/>
<feature type="compositionally biased region" description="Gly residues" evidence="1">
    <location>
        <begin position="1618"/>
        <end position="1631"/>
    </location>
</feature>
<feature type="transmembrane region" description="Helical" evidence="2">
    <location>
        <begin position="1526"/>
        <end position="1549"/>
    </location>
</feature>
<feature type="transmembrane region" description="Helical" evidence="2">
    <location>
        <begin position="229"/>
        <end position="247"/>
    </location>
</feature>
<name>Q55BY2_DICDI</name>
<feature type="transmembrane region" description="Helical" evidence="2">
    <location>
        <begin position="1579"/>
        <end position="1605"/>
    </location>
</feature>
<feature type="transmembrane region" description="Helical" evidence="2">
    <location>
        <begin position="1489"/>
        <end position="1514"/>
    </location>
</feature>
<feature type="region of interest" description="Disordered" evidence="1">
    <location>
        <begin position="1616"/>
        <end position="1637"/>
    </location>
</feature>
<dbReference type="PhylomeDB" id="Q55BY2"/>
<evidence type="ECO:0000256" key="2">
    <source>
        <dbReference type="SAM" id="Phobius"/>
    </source>
</evidence>
<comment type="caution">
    <text evidence="3">The sequence shown here is derived from an EMBL/GenBank/DDBJ whole genome shotgun (WGS) entry which is preliminary data.</text>
</comment>
<dbReference type="VEuPathDB" id="AmoebaDB:DDB_G0270774"/>
<feature type="transmembrane region" description="Helical" evidence="2">
    <location>
        <begin position="1644"/>
        <end position="1667"/>
    </location>
</feature>
<dbReference type="AlphaFoldDB" id="Q55BY2"/>
<reference evidence="3 4" key="1">
    <citation type="journal article" date="2005" name="Nature">
        <title>The genome of the social amoeba Dictyostelium discoideum.</title>
        <authorList>
            <consortium name="The Dictyostelium discoideum Sequencing Consortium"/>
            <person name="Eichinger L."/>
            <person name="Pachebat J.A."/>
            <person name="Glockner G."/>
            <person name="Rajandream M.A."/>
            <person name="Sucgang R."/>
            <person name="Berriman M."/>
            <person name="Song J."/>
            <person name="Olsen R."/>
            <person name="Szafranski K."/>
            <person name="Xu Q."/>
            <person name="Tunggal B."/>
            <person name="Kummerfeld S."/>
            <person name="Madera M."/>
            <person name="Konfortov B.A."/>
            <person name="Rivero F."/>
            <person name="Bankier A.T."/>
            <person name="Lehmann R."/>
            <person name="Hamlin N."/>
            <person name="Davies R."/>
            <person name="Gaudet P."/>
            <person name="Fey P."/>
            <person name="Pilcher K."/>
            <person name="Chen G."/>
            <person name="Saunders D."/>
            <person name="Sodergren E."/>
            <person name="Davis P."/>
            <person name="Kerhornou A."/>
            <person name="Nie X."/>
            <person name="Hall N."/>
            <person name="Anjard C."/>
            <person name="Hemphill L."/>
            <person name="Bason N."/>
            <person name="Farbrother P."/>
            <person name="Desany B."/>
            <person name="Just E."/>
            <person name="Morio T."/>
            <person name="Rost R."/>
            <person name="Churcher C."/>
            <person name="Cooper J."/>
            <person name="Haydock S."/>
            <person name="van Driessche N."/>
            <person name="Cronin A."/>
            <person name="Goodhead I."/>
            <person name="Muzny D."/>
            <person name="Mourier T."/>
            <person name="Pain A."/>
            <person name="Lu M."/>
            <person name="Harper D."/>
            <person name="Lindsay R."/>
            <person name="Hauser H."/>
            <person name="James K."/>
            <person name="Quiles M."/>
            <person name="Madan Babu M."/>
            <person name="Saito T."/>
            <person name="Buchrieser C."/>
            <person name="Wardroper A."/>
            <person name="Felder M."/>
            <person name="Thangavelu M."/>
            <person name="Johnson D."/>
            <person name="Knights A."/>
            <person name="Loulseged H."/>
            <person name="Mungall K."/>
            <person name="Oliver K."/>
            <person name="Price C."/>
            <person name="Quail M.A."/>
            <person name="Urushihara H."/>
            <person name="Hernandez J."/>
            <person name="Rabbinowitsch E."/>
            <person name="Steffen D."/>
            <person name="Sanders M."/>
            <person name="Ma J."/>
            <person name="Kohara Y."/>
            <person name="Sharp S."/>
            <person name="Simmonds M."/>
            <person name="Spiegler S."/>
            <person name="Tivey A."/>
            <person name="Sugano S."/>
            <person name="White B."/>
            <person name="Walker D."/>
            <person name="Woodward J."/>
            <person name="Winckler T."/>
            <person name="Tanaka Y."/>
            <person name="Shaulsky G."/>
            <person name="Schleicher M."/>
            <person name="Weinstock G."/>
            <person name="Rosenthal A."/>
            <person name="Cox E.C."/>
            <person name="Chisholm R.L."/>
            <person name="Gibbs R."/>
            <person name="Loomis W.F."/>
            <person name="Platzer M."/>
            <person name="Kay R.R."/>
            <person name="Williams J."/>
            <person name="Dear P.H."/>
            <person name="Noegel A.A."/>
            <person name="Barrell B."/>
            <person name="Kuspa A."/>
        </authorList>
    </citation>
    <scope>NUCLEOTIDE SEQUENCE [LARGE SCALE GENOMIC DNA]</scope>
    <source>
        <strain evidence="3 4">AX4</strain>
    </source>
</reference>
<dbReference type="PANTHER" id="PTHR32102:SF13">
    <property type="entry name" value="THH1_TOM1_TOM3 DOMAIN-CONTAINING PROTEIN"/>
    <property type="match status" value="1"/>
</dbReference>
<evidence type="ECO:0000313" key="4">
    <source>
        <dbReference type="Proteomes" id="UP000002195"/>
    </source>
</evidence>
<organism evidence="3 4">
    <name type="scientific">Dictyostelium discoideum</name>
    <name type="common">Social amoeba</name>
    <dbReference type="NCBI Taxonomy" id="44689"/>
    <lineage>
        <taxon>Eukaryota</taxon>
        <taxon>Amoebozoa</taxon>
        <taxon>Evosea</taxon>
        <taxon>Eumycetozoa</taxon>
        <taxon>Dictyostelia</taxon>
        <taxon>Dictyosteliales</taxon>
        <taxon>Dictyosteliaceae</taxon>
        <taxon>Dictyostelium</taxon>
    </lineage>
</organism>